<evidence type="ECO:0000313" key="2">
    <source>
        <dbReference type="Proteomes" id="UP000499080"/>
    </source>
</evidence>
<accession>A0A4Y2WAI4</accession>
<evidence type="ECO:0000313" key="1">
    <source>
        <dbReference type="EMBL" id="GBO34653.1"/>
    </source>
</evidence>
<organism evidence="1 2">
    <name type="scientific">Araneus ventricosus</name>
    <name type="common">Orbweaver spider</name>
    <name type="synonym">Epeira ventricosa</name>
    <dbReference type="NCBI Taxonomy" id="182803"/>
    <lineage>
        <taxon>Eukaryota</taxon>
        <taxon>Metazoa</taxon>
        <taxon>Ecdysozoa</taxon>
        <taxon>Arthropoda</taxon>
        <taxon>Chelicerata</taxon>
        <taxon>Arachnida</taxon>
        <taxon>Araneae</taxon>
        <taxon>Araneomorphae</taxon>
        <taxon>Entelegynae</taxon>
        <taxon>Araneoidea</taxon>
        <taxon>Araneidae</taxon>
        <taxon>Araneus</taxon>
    </lineage>
</organism>
<reference evidence="1 2" key="1">
    <citation type="journal article" date="2019" name="Sci. Rep.">
        <title>Orb-weaving spider Araneus ventricosus genome elucidates the spidroin gene catalogue.</title>
        <authorList>
            <person name="Kono N."/>
            <person name="Nakamura H."/>
            <person name="Ohtoshi R."/>
            <person name="Moran D.A.P."/>
            <person name="Shinohara A."/>
            <person name="Yoshida Y."/>
            <person name="Fujiwara M."/>
            <person name="Mori M."/>
            <person name="Tomita M."/>
            <person name="Arakawa K."/>
        </authorList>
    </citation>
    <scope>NUCLEOTIDE SEQUENCE [LARGE SCALE GENOMIC DNA]</scope>
</reference>
<gene>
    <name evidence="1" type="ORF">AVEN_165552_1</name>
</gene>
<proteinExistence type="predicted"/>
<keyword evidence="2" id="KW-1185">Reference proteome</keyword>
<dbReference type="AlphaFoldDB" id="A0A4Y2WAI4"/>
<protein>
    <submittedName>
        <fullName evidence="1">Uncharacterized protein</fullName>
    </submittedName>
</protein>
<sequence length="109" mass="12088">MRQAGVVAAAALLGLESAEERMRTDHQRTKKLAQGTECSIIAFGDPLTLSYRARRSKIFLLTATKAGLRRLASFGGSLVVLMSHFEATRGLFWDGPRNFEPWSDDEDDT</sequence>
<comment type="caution">
    <text evidence="1">The sequence shown here is derived from an EMBL/GenBank/DDBJ whole genome shotgun (WGS) entry which is preliminary data.</text>
</comment>
<dbReference type="EMBL" id="BGPR01058495">
    <property type="protein sequence ID" value="GBO34653.1"/>
    <property type="molecule type" value="Genomic_DNA"/>
</dbReference>
<name>A0A4Y2WAI4_ARAVE</name>
<dbReference type="Proteomes" id="UP000499080">
    <property type="component" value="Unassembled WGS sequence"/>
</dbReference>